<dbReference type="RefSeq" id="WP_074728685.1">
    <property type="nucleotide sequence ID" value="NZ_FNQS01000007.1"/>
</dbReference>
<dbReference type="EMBL" id="FNQS01000007">
    <property type="protein sequence ID" value="SEA67601.1"/>
    <property type="molecule type" value="Genomic_DNA"/>
</dbReference>
<dbReference type="GO" id="GO:0043565">
    <property type="term" value="F:sequence-specific DNA binding"/>
    <property type="evidence" value="ECO:0007669"/>
    <property type="project" value="TreeGrafter"/>
</dbReference>
<gene>
    <name evidence="6" type="ORF">SAMN02982996_02162</name>
</gene>
<dbReference type="AlphaFoldDB" id="A0A1H4D4S1"/>
<dbReference type="PANTHER" id="PTHR30537:SF26">
    <property type="entry name" value="GLYCINE CLEAVAGE SYSTEM TRANSCRIPTIONAL ACTIVATOR"/>
    <property type="match status" value="1"/>
</dbReference>
<dbReference type="InterPro" id="IPR058163">
    <property type="entry name" value="LysR-type_TF_proteobact-type"/>
</dbReference>
<keyword evidence="7" id="KW-1185">Reference proteome</keyword>
<dbReference type="Gene3D" id="1.10.10.10">
    <property type="entry name" value="Winged helix-like DNA-binding domain superfamily/Winged helix DNA-binding domain"/>
    <property type="match status" value="1"/>
</dbReference>
<evidence type="ECO:0000256" key="4">
    <source>
        <dbReference type="ARBA" id="ARBA00023163"/>
    </source>
</evidence>
<dbReference type="GeneID" id="97765034"/>
<sequence>MDWLKTPPLYALKAFESAARYQSFTLAADELSISQSAVSKHIQTIESFFGRRLFERNGPKVVLSSDGMDFAKEVHEAFYSLCHACEQFSNTEEILKVSAPVTFSLRWFIAVLRKLDADENYPRIILDSQRVGADFIDIKDLKKEGFDGIVQYLHRDESPDNQEKTLLLEEWVIPVCSPSLLTQYTRSSRVGIDLLGYKSPEDKLMLWNEKVPADIYLTPLNRQDFNSMDLAISAALQGLGMAIVDVNMVKKELENGTLVLPFKYAIKTGYGYHFSWLRNNLQCEKLIALNRFLKQEILEERLAFIQYID</sequence>
<dbReference type="PANTHER" id="PTHR30537">
    <property type="entry name" value="HTH-TYPE TRANSCRIPTIONAL REGULATOR"/>
    <property type="match status" value="1"/>
</dbReference>
<dbReference type="PRINTS" id="PR00039">
    <property type="entry name" value="HTHLYSR"/>
</dbReference>
<dbReference type="SUPFAM" id="SSF46785">
    <property type="entry name" value="Winged helix' DNA-binding domain"/>
    <property type="match status" value="1"/>
</dbReference>
<keyword evidence="3 6" id="KW-0238">DNA-binding</keyword>
<dbReference type="Gene3D" id="3.40.190.10">
    <property type="entry name" value="Periplasmic binding protein-like II"/>
    <property type="match status" value="2"/>
</dbReference>
<evidence type="ECO:0000256" key="1">
    <source>
        <dbReference type="ARBA" id="ARBA00009437"/>
    </source>
</evidence>
<dbReference type="GO" id="GO:0006351">
    <property type="term" value="P:DNA-templated transcription"/>
    <property type="evidence" value="ECO:0007669"/>
    <property type="project" value="TreeGrafter"/>
</dbReference>
<evidence type="ECO:0000256" key="2">
    <source>
        <dbReference type="ARBA" id="ARBA00023015"/>
    </source>
</evidence>
<comment type="similarity">
    <text evidence="1">Belongs to the LysR transcriptional regulatory family.</text>
</comment>
<evidence type="ECO:0000256" key="3">
    <source>
        <dbReference type="ARBA" id="ARBA00023125"/>
    </source>
</evidence>
<dbReference type="InterPro" id="IPR000847">
    <property type="entry name" value="LysR_HTH_N"/>
</dbReference>
<accession>A0A1H4D4S1</accession>
<evidence type="ECO:0000313" key="6">
    <source>
        <dbReference type="EMBL" id="SEA67601.1"/>
    </source>
</evidence>
<dbReference type="InterPro" id="IPR036388">
    <property type="entry name" value="WH-like_DNA-bd_sf"/>
</dbReference>
<name>A0A1H4D4S1_9GAMM</name>
<dbReference type="Proteomes" id="UP000187280">
    <property type="component" value="Unassembled WGS sequence"/>
</dbReference>
<organism evidence="6 7">
    <name type="scientific">Lonsdalea quercina</name>
    <dbReference type="NCBI Taxonomy" id="71657"/>
    <lineage>
        <taxon>Bacteria</taxon>
        <taxon>Pseudomonadati</taxon>
        <taxon>Pseudomonadota</taxon>
        <taxon>Gammaproteobacteria</taxon>
        <taxon>Enterobacterales</taxon>
        <taxon>Pectobacteriaceae</taxon>
        <taxon>Lonsdalea</taxon>
    </lineage>
</organism>
<evidence type="ECO:0000259" key="5">
    <source>
        <dbReference type="PROSITE" id="PS50931"/>
    </source>
</evidence>
<dbReference type="Pfam" id="PF03466">
    <property type="entry name" value="LysR_substrate"/>
    <property type="match status" value="1"/>
</dbReference>
<dbReference type="PROSITE" id="PS50931">
    <property type="entry name" value="HTH_LYSR"/>
    <property type="match status" value="1"/>
</dbReference>
<reference evidence="6 7" key="1">
    <citation type="submission" date="2016-10" db="EMBL/GenBank/DDBJ databases">
        <authorList>
            <person name="de Groot N.N."/>
        </authorList>
    </citation>
    <scope>NUCLEOTIDE SEQUENCE [LARGE SCALE GENOMIC DNA]</scope>
    <source>
        <strain evidence="6 7">ATCC 29281</strain>
    </source>
</reference>
<dbReference type="InterPro" id="IPR036390">
    <property type="entry name" value="WH_DNA-bd_sf"/>
</dbReference>
<dbReference type="SUPFAM" id="SSF53850">
    <property type="entry name" value="Periplasmic binding protein-like II"/>
    <property type="match status" value="1"/>
</dbReference>
<dbReference type="GO" id="GO:0003700">
    <property type="term" value="F:DNA-binding transcription factor activity"/>
    <property type="evidence" value="ECO:0007669"/>
    <property type="project" value="InterPro"/>
</dbReference>
<dbReference type="Pfam" id="PF00126">
    <property type="entry name" value="HTH_1"/>
    <property type="match status" value="1"/>
</dbReference>
<protein>
    <submittedName>
        <fullName evidence="6">DNA-binding transcriptional regulator, LysR family</fullName>
    </submittedName>
</protein>
<keyword evidence="2" id="KW-0805">Transcription regulation</keyword>
<dbReference type="InterPro" id="IPR005119">
    <property type="entry name" value="LysR_subst-bd"/>
</dbReference>
<evidence type="ECO:0000313" key="7">
    <source>
        <dbReference type="Proteomes" id="UP000187280"/>
    </source>
</evidence>
<feature type="domain" description="HTH lysR-type" evidence="5">
    <location>
        <begin position="7"/>
        <end position="64"/>
    </location>
</feature>
<dbReference type="STRING" id="71657.SAMN02982996_02162"/>
<keyword evidence="4" id="KW-0804">Transcription</keyword>
<proteinExistence type="inferred from homology"/>